<dbReference type="Pfam" id="PF00145">
    <property type="entry name" value="DNA_methylase"/>
    <property type="match status" value="1"/>
</dbReference>
<reference evidence="10 11" key="1">
    <citation type="submission" date="2023-01" db="EMBL/GenBank/DDBJ databases">
        <title>Novel diversity within Roseofilum (Cyanobacteria; Desertifilaceae) from marine benthic mats with descriptions of four novel species.</title>
        <authorList>
            <person name="Wang Y."/>
            <person name="Berthold D.E."/>
            <person name="Hu J."/>
            <person name="Lefler F.W."/>
            <person name="Laughinghouse H.D. IV."/>
        </authorList>
    </citation>
    <scope>NUCLEOTIDE SEQUENCE [LARGE SCALE GENOMIC DNA]</scope>
    <source>
        <strain evidence="10 11">BLCC-M91</strain>
    </source>
</reference>
<dbReference type="PROSITE" id="PS00094">
    <property type="entry name" value="C5_MTASE_1"/>
    <property type="match status" value="1"/>
</dbReference>
<dbReference type="InterPro" id="IPR050390">
    <property type="entry name" value="C5-Methyltransferase"/>
</dbReference>
<dbReference type="InterPro" id="IPR041963">
    <property type="entry name" value="BsuBI/PstI_C_sf"/>
</dbReference>
<dbReference type="Gene3D" id="3.40.1350.80">
    <property type="match status" value="1"/>
</dbReference>
<dbReference type="RefSeq" id="WP_283764018.1">
    <property type="nucleotide sequence ID" value="NZ_JAQPOK010000136.1"/>
</dbReference>
<dbReference type="Proteomes" id="UP001231370">
    <property type="component" value="Unassembled WGS sequence"/>
</dbReference>
<evidence type="ECO:0000256" key="3">
    <source>
        <dbReference type="ARBA" id="ARBA00022691"/>
    </source>
</evidence>
<dbReference type="Pfam" id="PF17728">
    <property type="entry name" value="BsuBI_PstI_RE_N"/>
    <property type="match status" value="1"/>
</dbReference>
<dbReference type="SUPFAM" id="SSF53335">
    <property type="entry name" value="S-adenosyl-L-methionine-dependent methyltransferases"/>
    <property type="match status" value="1"/>
</dbReference>
<keyword evidence="10" id="KW-0540">Nuclease</keyword>
<accession>A0ABT7BNE3</accession>
<keyword evidence="10" id="KW-0255">Endonuclease</keyword>
<dbReference type="GO" id="GO:0004519">
    <property type="term" value="F:endonuclease activity"/>
    <property type="evidence" value="ECO:0007669"/>
    <property type="project" value="UniProtKB-KW"/>
</dbReference>
<keyword evidence="10" id="KW-0378">Hydrolase</keyword>
<evidence type="ECO:0000313" key="11">
    <source>
        <dbReference type="Proteomes" id="UP001231370"/>
    </source>
</evidence>
<evidence type="ECO:0000256" key="7">
    <source>
        <dbReference type="RuleBase" id="RU000417"/>
    </source>
</evidence>
<keyword evidence="1 5" id="KW-0489">Methyltransferase</keyword>
<evidence type="ECO:0000259" key="8">
    <source>
        <dbReference type="Pfam" id="PF06616"/>
    </source>
</evidence>
<evidence type="ECO:0000256" key="5">
    <source>
        <dbReference type="PROSITE-ProRule" id="PRU01016"/>
    </source>
</evidence>
<feature type="active site" evidence="5">
    <location>
        <position position="105"/>
    </location>
</feature>
<feature type="domain" description="BsuBI/PstI restriction endonuclease" evidence="8">
    <location>
        <begin position="522"/>
        <end position="675"/>
    </location>
</feature>
<evidence type="ECO:0000313" key="10">
    <source>
        <dbReference type="EMBL" id="MDJ1180717.1"/>
    </source>
</evidence>
<organism evidence="10 11">
    <name type="scientific">Roseofilum halophilum BLCC-M91</name>
    <dbReference type="NCBI Taxonomy" id="3022259"/>
    <lineage>
        <taxon>Bacteria</taxon>
        <taxon>Bacillati</taxon>
        <taxon>Cyanobacteriota</taxon>
        <taxon>Cyanophyceae</taxon>
        <taxon>Desertifilales</taxon>
        <taxon>Desertifilaceae</taxon>
        <taxon>Roseofilum</taxon>
        <taxon>Roseofilum halophilum</taxon>
    </lineage>
</organism>
<sequence>MYSRQLNLFDHLTFPDHPSWLSWLHHQLPKPQKQPDGPIVLDLFAGCGGLALGFEAQGFRTYGFEIKPHAVASYHINLAGQCVETCLSVGLPEAQADIIIGGPPCQPFSQIGYQRGKRDIRDGFPIFLDAVYRIQPKIAILENVRGLLYRNKSYLRQVLAELERFGYQVDVKLLNALDYGVPQKRQRVVIVASYVGWSWPEPFTTQPVTAGMALGSLALEFNPESRFLTESMDRYIAEYEAKSRCVRPRDLHLDRPSRTVTCRNLGGATADMLRIRLPGDRRRMLTVREGARLQSFPDWFQFQGTFYEQCEQVGNAVPPLMALALAQQVKKVLDSEVNLSNLKISPLSDMEKRKLVNPDPIETKKEQALEIVKSIGIPVREMTKRRRERLALALLAVARITPEMSWKEAKSYFTGGIHPITTREIIKFWNTHYGEKIADSSYDDVRRKDLIYLVEAGLVEKSAANPTANTNDGTRGYAVGQDGLRLLQAYDTDDWEDALLHFRDQKGVLGDRLSKAREFQKVPVTLPNGAIVKLSPGSHNRIQKAVVEEFLPRFAQGKIELLYLGDTEKKILCLENDKLLSLGISTLEREMLPDILAYEEERNWLFTIEAVHSSNPINSMRHMKLKEFMRNSTAGVIYVSAFESMKTFAKFAKDISWETEVWVADNPDHMIHFDGDRFLGPYQQ</sequence>
<keyword evidence="3 5" id="KW-0949">S-adenosyl-L-methionine</keyword>
<dbReference type="PROSITE" id="PS51679">
    <property type="entry name" value="SAM_MT_C5"/>
    <property type="match status" value="1"/>
</dbReference>
<evidence type="ECO:0000256" key="6">
    <source>
        <dbReference type="RuleBase" id="RU000416"/>
    </source>
</evidence>
<dbReference type="NCBIfam" id="TIGR00675">
    <property type="entry name" value="dcm"/>
    <property type="match status" value="1"/>
</dbReference>
<evidence type="ECO:0000256" key="4">
    <source>
        <dbReference type="ARBA" id="ARBA00022747"/>
    </source>
</evidence>
<dbReference type="PANTHER" id="PTHR10629:SF52">
    <property type="entry name" value="DNA (CYTOSINE-5)-METHYLTRANSFERASE 1"/>
    <property type="match status" value="1"/>
</dbReference>
<dbReference type="Gene3D" id="3.40.50.150">
    <property type="entry name" value="Vaccinia Virus protein VP39"/>
    <property type="match status" value="1"/>
</dbReference>
<dbReference type="InterPro" id="IPR001525">
    <property type="entry name" value="C5_MeTfrase"/>
</dbReference>
<dbReference type="Pfam" id="PF06616">
    <property type="entry name" value="BsuBI_PstI_RE"/>
    <property type="match status" value="1"/>
</dbReference>
<comment type="caution">
    <text evidence="10">The sequence shown here is derived from an EMBL/GenBank/DDBJ whole genome shotgun (WGS) entry which is preliminary data.</text>
</comment>
<evidence type="ECO:0000259" key="9">
    <source>
        <dbReference type="Pfam" id="PF17728"/>
    </source>
</evidence>
<feature type="domain" description="BsuBI/PstI restriction endonuclease HTH" evidence="9">
    <location>
        <begin position="365"/>
        <end position="509"/>
    </location>
</feature>
<comment type="catalytic activity">
    <reaction evidence="7">
        <text>a 2'-deoxycytidine in DNA + S-adenosyl-L-methionine = a 5-methyl-2'-deoxycytidine in DNA + S-adenosyl-L-homocysteine + H(+)</text>
        <dbReference type="Rhea" id="RHEA:13681"/>
        <dbReference type="Rhea" id="RHEA-COMP:11369"/>
        <dbReference type="Rhea" id="RHEA-COMP:11370"/>
        <dbReference type="ChEBI" id="CHEBI:15378"/>
        <dbReference type="ChEBI" id="CHEBI:57856"/>
        <dbReference type="ChEBI" id="CHEBI:59789"/>
        <dbReference type="ChEBI" id="CHEBI:85452"/>
        <dbReference type="ChEBI" id="CHEBI:85454"/>
        <dbReference type="EC" id="2.1.1.37"/>
    </reaction>
</comment>
<evidence type="ECO:0000256" key="1">
    <source>
        <dbReference type="ARBA" id="ARBA00022603"/>
    </source>
</evidence>
<protein>
    <recommendedName>
        <fullName evidence="7">Cytosine-specific methyltransferase</fullName>
        <ecNumber evidence="7">2.1.1.37</ecNumber>
    </recommendedName>
</protein>
<name>A0ABT7BNE3_9CYAN</name>
<keyword evidence="4" id="KW-0680">Restriction system</keyword>
<dbReference type="EC" id="2.1.1.37" evidence="7"/>
<dbReference type="EMBL" id="JAQPOK010000136">
    <property type="protein sequence ID" value="MDJ1180717.1"/>
    <property type="molecule type" value="Genomic_DNA"/>
</dbReference>
<keyword evidence="2 5" id="KW-0808">Transferase</keyword>
<dbReference type="PANTHER" id="PTHR10629">
    <property type="entry name" value="CYTOSINE-SPECIFIC METHYLTRANSFERASE"/>
    <property type="match status" value="1"/>
</dbReference>
<evidence type="ECO:0000256" key="2">
    <source>
        <dbReference type="ARBA" id="ARBA00022679"/>
    </source>
</evidence>
<proteinExistence type="inferred from homology"/>
<gene>
    <name evidence="10" type="ORF">PJF56_17800</name>
</gene>
<dbReference type="Gene3D" id="1.10.10.1820">
    <property type="entry name" value="BsuBI/PstI restriction endonuclease-like"/>
    <property type="match status" value="1"/>
</dbReference>
<dbReference type="InterPro" id="IPR018117">
    <property type="entry name" value="C5_DNA_meth_AS"/>
</dbReference>
<dbReference type="InterPro" id="IPR041454">
    <property type="entry name" value="BsuBI/PstI_N"/>
</dbReference>
<dbReference type="Gene3D" id="3.90.120.10">
    <property type="entry name" value="DNA Methylase, subunit A, domain 2"/>
    <property type="match status" value="1"/>
</dbReference>
<dbReference type="PRINTS" id="PR00105">
    <property type="entry name" value="C5METTRFRASE"/>
</dbReference>
<dbReference type="InterPro" id="IPR009528">
    <property type="entry name" value="Restrct_endonuc_II_BsuBI_C"/>
</dbReference>
<dbReference type="InterPro" id="IPR029063">
    <property type="entry name" value="SAM-dependent_MTases_sf"/>
</dbReference>
<keyword evidence="11" id="KW-1185">Reference proteome</keyword>
<comment type="similarity">
    <text evidence="5 6">Belongs to the class I-like SAM-binding methyltransferase superfamily. C5-methyltransferase family.</text>
</comment>
<dbReference type="InterPro" id="IPR041962">
    <property type="entry name" value="BsuBI/PstI_N_sf"/>
</dbReference>